<evidence type="ECO:0000256" key="1">
    <source>
        <dbReference type="SAM" id="Phobius"/>
    </source>
</evidence>
<sequence length="151" mass="16716">MTTEALLAYAHILSILMMATFLASETALCRSEWMNAKVVERLVRVDLLYGISAMAVLATGLARTWWGVKGATWYWAQPLLHAKVTLFVVIGVMSIVPTLRFLAWRRALRADGSLPSPEQVRATRRIVMIEAHLVAVIPLLAAFLARGVGTR</sequence>
<organism evidence="2 3">
    <name type="scientific">Pulveribacter suum</name>
    <dbReference type="NCBI Taxonomy" id="2116657"/>
    <lineage>
        <taxon>Bacteria</taxon>
        <taxon>Pseudomonadati</taxon>
        <taxon>Pseudomonadota</taxon>
        <taxon>Betaproteobacteria</taxon>
        <taxon>Burkholderiales</taxon>
        <taxon>Comamonadaceae</taxon>
        <taxon>Pulveribacter</taxon>
    </lineage>
</organism>
<keyword evidence="3" id="KW-1185">Reference proteome</keyword>
<protein>
    <submittedName>
        <fullName evidence="2">DUF2214 domain-containing protein</fullName>
    </submittedName>
</protein>
<dbReference type="EMBL" id="CP027792">
    <property type="protein sequence ID" value="AVP56461.1"/>
    <property type="molecule type" value="Genomic_DNA"/>
</dbReference>
<keyword evidence="1" id="KW-0812">Transmembrane</keyword>
<gene>
    <name evidence="2" type="ORF">C7H73_01410</name>
</gene>
<dbReference type="InterPro" id="IPR018706">
    <property type="entry name" value="DUF2214_membrane"/>
</dbReference>
<feature type="transmembrane region" description="Helical" evidence="1">
    <location>
        <begin position="125"/>
        <end position="145"/>
    </location>
</feature>
<keyword evidence="1" id="KW-0472">Membrane</keyword>
<dbReference type="KEGG" id="melm:C7H73_01410"/>
<feature type="transmembrane region" description="Helical" evidence="1">
    <location>
        <begin position="45"/>
        <end position="66"/>
    </location>
</feature>
<dbReference type="Proteomes" id="UP000241829">
    <property type="component" value="Chromosome"/>
</dbReference>
<accession>A0A2P1NHD0</accession>
<dbReference type="RefSeq" id="WP_106845022.1">
    <property type="nucleotide sequence ID" value="NZ_CP027792.1"/>
</dbReference>
<evidence type="ECO:0000313" key="2">
    <source>
        <dbReference type="EMBL" id="AVP56461.1"/>
    </source>
</evidence>
<name>A0A2P1NHD0_9BURK</name>
<feature type="transmembrane region" description="Helical" evidence="1">
    <location>
        <begin position="6"/>
        <end position="24"/>
    </location>
</feature>
<dbReference type="AlphaFoldDB" id="A0A2P1NHD0"/>
<reference evidence="3" key="1">
    <citation type="submission" date="2018-03" db="EMBL/GenBank/DDBJ databases">
        <title>Genome sequencing of Melaminivora sp. strain SC2-7.</title>
        <authorList>
            <person name="Kim S.-J."/>
            <person name="Heo J."/>
            <person name="Ahn J.-H."/>
            <person name="Kwon S.-W."/>
        </authorList>
    </citation>
    <scope>NUCLEOTIDE SEQUENCE [LARGE SCALE GENOMIC DNA]</scope>
    <source>
        <strain evidence="3">SC2-7</strain>
    </source>
</reference>
<dbReference type="OrthoDB" id="826511at2"/>
<proteinExistence type="predicted"/>
<keyword evidence="1" id="KW-1133">Transmembrane helix</keyword>
<feature type="transmembrane region" description="Helical" evidence="1">
    <location>
        <begin position="86"/>
        <end position="104"/>
    </location>
</feature>
<evidence type="ECO:0000313" key="3">
    <source>
        <dbReference type="Proteomes" id="UP000241829"/>
    </source>
</evidence>
<dbReference type="Pfam" id="PF09980">
    <property type="entry name" value="DUF2214"/>
    <property type="match status" value="1"/>
</dbReference>